<dbReference type="NCBIfam" id="TIGR00233">
    <property type="entry name" value="trpS"/>
    <property type="match status" value="1"/>
</dbReference>
<dbReference type="InterPro" id="IPR050203">
    <property type="entry name" value="Trp-tRNA_synthetase"/>
</dbReference>
<dbReference type="OrthoDB" id="15808at2759"/>
<dbReference type="KEGG" id="gtr:GLOTRDRAFT_112657"/>
<evidence type="ECO:0000256" key="4">
    <source>
        <dbReference type="ARBA" id="ARBA00022598"/>
    </source>
</evidence>
<evidence type="ECO:0000256" key="3">
    <source>
        <dbReference type="ARBA" id="ARBA00013161"/>
    </source>
</evidence>
<evidence type="ECO:0000313" key="12">
    <source>
        <dbReference type="EMBL" id="EPQ50583.1"/>
    </source>
</evidence>
<dbReference type="InterPro" id="IPR014729">
    <property type="entry name" value="Rossmann-like_a/b/a_fold"/>
</dbReference>
<dbReference type="PROSITE" id="PS00178">
    <property type="entry name" value="AA_TRNA_LIGASE_I"/>
    <property type="match status" value="1"/>
</dbReference>
<dbReference type="FunFam" id="1.10.240.10:FF:000002">
    <property type="entry name" value="Tryptophan--tRNA ligase"/>
    <property type="match status" value="1"/>
</dbReference>
<reference evidence="12 13" key="1">
    <citation type="journal article" date="2012" name="Science">
        <title>The Paleozoic origin of enzymatic lignin decomposition reconstructed from 31 fungal genomes.</title>
        <authorList>
            <person name="Floudas D."/>
            <person name="Binder M."/>
            <person name="Riley R."/>
            <person name="Barry K."/>
            <person name="Blanchette R.A."/>
            <person name="Henrissat B."/>
            <person name="Martinez A.T."/>
            <person name="Otillar R."/>
            <person name="Spatafora J.W."/>
            <person name="Yadav J.S."/>
            <person name="Aerts A."/>
            <person name="Benoit I."/>
            <person name="Boyd A."/>
            <person name="Carlson A."/>
            <person name="Copeland A."/>
            <person name="Coutinho P.M."/>
            <person name="de Vries R.P."/>
            <person name="Ferreira P."/>
            <person name="Findley K."/>
            <person name="Foster B."/>
            <person name="Gaskell J."/>
            <person name="Glotzer D."/>
            <person name="Gorecki P."/>
            <person name="Heitman J."/>
            <person name="Hesse C."/>
            <person name="Hori C."/>
            <person name="Igarashi K."/>
            <person name="Jurgens J.A."/>
            <person name="Kallen N."/>
            <person name="Kersten P."/>
            <person name="Kohler A."/>
            <person name="Kuees U."/>
            <person name="Kumar T.K.A."/>
            <person name="Kuo A."/>
            <person name="LaButti K."/>
            <person name="Larrondo L.F."/>
            <person name="Lindquist E."/>
            <person name="Ling A."/>
            <person name="Lombard V."/>
            <person name="Lucas S."/>
            <person name="Lundell T."/>
            <person name="Martin R."/>
            <person name="McLaughlin D.J."/>
            <person name="Morgenstern I."/>
            <person name="Morin E."/>
            <person name="Murat C."/>
            <person name="Nagy L.G."/>
            <person name="Nolan M."/>
            <person name="Ohm R.A."/>
            <person name="Patyshakuliyeva A."/>
            <person name="Rokas A."/>
            <person name="Ruiz-Duenas F.J."/>
            <person name="Sabat G."/>
            <person name="Salamov A."/>
            <person name="Samejima M."/>
            <person name="Schmutz J."/>
            <person name="Slot J.C."/>
            <person name="St John F."/>
            <person name="Stenlid J."/>
            <person name="Sun H."/>
            <person name="Sun S."/>
            <person name="Syed K."/>
            <person name="Tsang A."/>
            <person name="Wiebenga A."/>
            <person name="Young D."/>
            <person name="Pisabarro A."/>
            <person name="Eastwood D.C."/>
            <person name="Martin F."/>
            <person name="Cullen D."/>
            <person name="Grigoriev I.V."/>
            <person name="Hibbett D.S."/>
        </authorList>
    </citation>
    <scope>NUCLEOTIDE SEQUENCE [LARGE SCALE GENOMIC DNA]</scope>
    <source>
        <strain evidence="12 13">ATCC 11539</strain>
    </source>
</reference>
<dbReference type="STRING" id="670483.S7PT61"/>
<dbReference type="HOGENOM" id="CLU_029244_1_3_1"/>
<keyword evidence="8 10" id="KW-0030">Aminoacyl-tRNA synthetase</keyword>
<dbReference type="AlphaFoldDB" id="S7PT61"/>
<evidence type="ECO:0000256" key="10">
    <source>
        <dbReference type="RuleBase" id="RU363036"/>
    </source>
</evidence>
<dbReference type="GO" id="GO:0005759">
    <property type="term" value="C:mitochondrial matrix"/>
    <property type="evidence" value="ECO:0007669"/>
    <property type="project" value="TreeGrafter"/>
</dbReference>
<sequence>MSTACLRRAAQKCKATSSVSRGRLAQQRAAAYYSTSQSGEEERGRDSASSTPTTPTRVHGRTYFSGIQPTGVPHLGNYLGALQNWVKLQRQAAPDDELIFSVVGWHALTLPQDRKALFEAQKDILAILLAIGIDPLRCILFYQNHNSDHLELAWLLNCITPTGKLRRMTTWKARLADSRNANDESEVDESLLNVGLFTYPVLQAADILVYKATHVPVGEDQQQHIELCRDLADIFNRQLKDETDNVPLFPLPRQLFTPSKRILSLRDPSSKMSKSTPDVKSRILLTDTPEEIRDKIRSAVTDSIQGITYDPVNRPGTSNLLTILAACEEADPAEVARRYSGKHHGHLKADVTDAVVEMLRRPRAELLRLREDPGYLADVGREGAEKAKMRSRPTMQIVRERLGLL</sequence>
<dbReference type="GeneID" id="19299587"/>
<dbReference type="InterPro" id="IPR002305">
    <property type="entry name" value="aa-tRNA-synth_Ic"/>
</dbReference>
<keyword evidence="13" id="KW-1185">Reference proteome</keyword>
<evidence type="ECO:0000256" key="6">
    <source>
        <dbReference type="ARBA" id="ARBA00022840"/>
    </source>
</evidence>
<dbReference type="GO" id="GO:0004830">
    <property type="term" value="F:tryptophan-tRNA ligase activity"/>
    <property type="evidence" value="ECO:0007669"/>
    <property type="project" value="UniProtKB-EC"/>
</dbReference>
<gene>
    <name evidence="12" type="ORF">GLOTRDRAFT_112657</name>
</gene>
<dbReference type="OMA" id="PNHIRIE"/>
<accession>S7PT61</accession>
<dbReference type="eggNOG" id="KOG2713">
    <property type="taxonomic scope" value="Eukaryota"/>
</dbReference>
<keyword evidence="6 10" id="KW-0067">ATP-binding</keyword>
<dbReference type="PANTHER" id="PTHR43766:SF1">
    <property type="entry name" value="TRYPTOPHAN--TRNA LIGASE, MITOCHONDRIAL"/>
    <property type="match status" value="1"/>
</dbReference>
<dbReference type="GO" id="GO:0070183">
    <property type="term" value="P:mitochondrial tryptophanyl-tRNA aminoacylation"/>
    <property type="evidence" value="ECO:0007669"/>
    <property type="project" value="TreeGrafter"/>
</dbReference>
<organism evidence="12 13">
    <name type="scientific">Gloeophyllum trabeum (strain ATCC 11539 / FP-39264 / Madison 617)</name>
    <name type="common">Brown rot fungus</name>
    <dbReference type="NCBI Taxonomy" id="670483"/>
    <lineage>
        <taxon>Eukaryota</taxon>
        <taxon>Fungi</taxon>
        <taxon>Dikarya</taxon>
        <taxon>Basidiomycota</taxon>
        <taxon>Agaricomycotina</taxon>
        <taxon>Agaricomycetes</taxon>
        <taxon>Gloeophyllales</taxon>
        <taxon>Gloeophyllaceae</taxon>
        <taxon>Gloeophyllum</taxon>
    </lineage>
</organism>
<evidence type="ECO:0000256" key="8">
    <source>
        <dbReference type="ARBA" id="ARBA00023146"/>
    </source>
</evidence>
<keyword evidence="7 10" id="KW-0648">Protein biosynthesis</keyword>
<evidence type="ECO:0000256" key="11">
    <source>
        <dbReference type="SAM" id="MobiDB-lite"/>
    </source>
</evidence>
<dbReference type="RefSeq" id="XP_007870862.1">
    <property type="nucleotide sequence ID" value="XM_007872671.1"/>
</dbReference>
<proteinExistence type="inferred from homology"/>
<keyword evidence="4 10" id="KW-0436">Ligase</keyword>
<dbReference type="PANTHER" id="PTHR43766">
    <property type="entry name" value="TRYPTOPHAN--TRNA LIGASE, MITOCHONDRIAL"/>
    <property type="match status" value="1"/>
</dbReference>
<comment type="subcellular location">
    <subcellularLocation>
        <location evidence="1">Mitochondrion</location>
    </subcellularLocation>
</comment>
<protein>
    <recommendedName>
        <fullName evidence="3">tryptophan--tRNA ligase</fullName>
        <ecNumber evidence="3">6.1.1.2</ecNumber>
    </recommendedName>
    <alternativeName>
        <fullName evidence="9">Tryptophanyl-tRNA synthetase</fullName>
    </alternativeName>
</protein>
<evidence type="ECO:0000256" key="1">
    <source>
        <dbReference type="ARBA" id="ARBA00004173"/>
    </source>
</evidence>
<dbReference type="EC" id="6.1.1.2" evidence="3"/>
<dbReference type="Pfam" id="PF00579">
    <property type="entry name" value="tRNA-synt_1b"/>
    <property type="match status" value="1"/>
</dbReference>
<dbReference type="Gene3D" id="3.40.50.620">
    <property type="entry name" value="HUPs"/>
    <property type="match status" value="1"/>
</dbReference>
<dbReference type="Proteomes" id="UP000030669">
    <property type="component" value="Unassembled WGS sequence"/>
</dbReference>
<evidence type="ECO:0000256" key="5">
    <source>
        <dbReference type="ARBA" id="ARBA00022741"/>
    </source>
</evidence>
<dbReference type="InterPro" id="IPR002306">
    <property type="entry name" value="Trp-tRNA-ligase"/>
</dbReference>
<evidence type="ECO:0000313" key="13">
    <source>
        <dbReference type="Proteomes" id="UP000030669"/>
    </source>
</evidence>
<dbReference type="EMBL" id="KB469314">
    <property type="protein sequence ID" value="EPQ50583.1"/>
    <property type="molecule type" value="Genomic_DNA"/>
</dbReference>
<feature type="region of interest" description="Disordered" evidence="11">
    <location>
        <begin position="30"/>
        <end position="61"/>
    </location>
</feature>
<dbReference type="Gene3D" id="1.10.240.10">
    <property type="entry name" value="Tyrosyl-Transfer RNA Synthetase"/>
    <property type="match status" value="1"/>
</dbReference>
<feature type="compositionally biased region" description="Polar residues" evidence="11">
    <location>
        <begin position="47"/>
        <end position="56"/>
    </location>
</feature>
<evidence type="ECO:0000256" key="9">
    <source>
        <dbReference type="ARBA" id="ARBA00030268"/>
    </source>
</evidence>
<evidence type="ECO:0000256" key="7">
    <source>
        <dbReference type="ARBA" id="ARBA00022917"/>
    </source>
</evidence>
<keyword evidence="5 10" id="KW-0547">Nucleotide-binding</keyword>
<dbReference type="GO" id="GO:0005524">
    <property type="term" value="F:ATP binding"/>
    <property type="evidence" value="ECO:0007669"/>
    <property type="project" value="UniProtKB-KW"/>
</dbReference>
<name>S7PT61_GLOTA</name>
<dbReference type="PRINTS" id="PR01039">
    <property type="entry name" value="TRNASYNTHTRP"/>
</dbReference>
<dbReference type="SUPFAM" id="SSF52374">
    <property type="entry name" value="Nucleotidylyl transferase"/>
    <property type="match status" value="1"/>
</dbReference>
<dbReference type="InterPro" id="IPR001412">
    <property type="entry name" value="aa-tRNA-synth_I_CS"/>
</dbReference>
<comment type="similarity">
    <text evidence="2 10">Belongs to the class-I aminoacyl-tRNA synthetase family.</text>
</comment>
<dbReference type="CDD" id="cd00806">
    <property type="entry name" value="TrpRS_core"/>
    <property type="match status" value="1"/>
</dbReference>
<evidence type="ECO:0000256" key="2">
    <source>
        <dbReference type="ARBA" id="ARBA00005594"/>
    </source>
</evidence>